<accession>A0ACC2FLU7</accession>
<reference evidence="1" key="1">
    <citation type="submission" date="2021-05" db="EMBL/GenBank/DDBJ databases">
        <authorList>
            <person name="Pan Q."/>
            <person name="Jouanno E."/>
            <person name="Zahm M."/>
            <person name="Klopp C."/>
            <person name="Cabau C."/>
            <person name="Louis A."/>
            <person name="Berthelot C."/>
            <person name="Parey E."/>
            <person name="Roest Crollius H."/>
            <person name="Montfort J."/>
            <person name="Robinson-Rechavi M."/>
            <person name="Bouchez O."/>
            <person name="Lampietro C."/>
            <person name="Lopez Roques C."/>
            <person name="Donnadieu C."/>
            <person name="Postlethwait J."/>
            <person name="Bobe J."/>
            <person name="Dillon D."/>
            <person name="Chandos A."/>
            <person name="von Hippel F."/>
            <person name="Guiguen Y."/>
        </authorList>
    </citation>
    <scope>NUCLEOTIDE SEQUENCE</scope>
    <source>
        <strain evidence="1">YG-Jan2019</strain>
    </source>
</reference>
<sequence>MFCPGLRQPALSSTALSVGCPLQESAHFSLESLFGCLLGCRVLQLLRKKIIEIEISVNFNSLWMTLFRWRLLKDTFCPDPVQFIWMERCAYQDLVDVCEVWDFAHSC</sequence>
<evidence type="ECO:0000313" key="2">
    <source>
        <dbReference type="Proteomes" id="UP001157502"/>
    </source>
</evidence>
<dbReference type="Proteomes" id="UP001157502">
    <property type="component" value="Chromosome 25"/>
</dbReference>
<evidence type="ECO:0000313" key="1">
    <source>
        <dbReference type="EMBL" id="KAJ7992408.1"/>
    </source>
</evidence>
<dbReference type="EMBL" id="CM055752">
    <property type="protein sequence ID" value="KAJ7992408.1"/>
    <property type="molecule type" value="Genomic_DNA"/>
</dbReference>
<keyword evidence="2" id="KW-1185">Reference proteome</keyword>
<proteinExistence type="predicted"/>
<name>A0ACC2FLU7_DALPE</name>
<gene>
    <name evidence="1" type="ORF">DPEC_G00278230</name>
</gene>
<protein>
    <submittedName>
        <fullName evidence="1">Uncharacterized protein</fullName>
    </submittedName>
</protein>
<organism evidence="1 2">
    <name type="scientific">Dallia pectoralis</name>
    <name type="common">Alaska blackfish</name>
    <dbReference type="NCBI Taxonomy" id="75939"/>
    <lineage>
        <taxon>Eukaryota</taxon>
        <taxon>Metazoa</taxon>
        <taxon>Chordata</taxon>
        <taxon>Craniata</taxon>
        <taxon>Vertebrata</taxon>
        <taxon>Euteleostomi</taxon>
        <taxon>Actinopterygii</taxon>
        <taxon>Neopterygii</taxon>
        <taxon>Teleostei</taxon>
        <taxon>Protacanthopterygii</taxon>
        <taxon>Esociformes</taxon>
        <taxon>Umbridae</taxon>
        <taxon>Dallia</taxon>
    </lineage>
</organism>
<comment type="caution">
    <text evidence="1">The sequence shown here is derived from an EMBL/GenBank/DDBJ whole genome shotgun (WGS) entry which is preliminary data.</text>
</comment>